<dbReference type="InterPro" id="IPR039113">
    <property type="entry name" value="ATG29"/>
</dbReference>
<accession>A0A292Q2Y9</accession>
<dbReference type="GO" id="GO:0000045">
    <property type="term" value="P:autophagosome assembly"/>
    <property type="evidence" value="ECO:0007669"/>
    <property type="project" value="InterPro"/>
</dbReference>
<dbReference type="Gene3D" id="1.10.10.2570">
    <property type="match status" value="1"/>
</dbReference>
<dbReference type="InterPro" id="IPR039362">
    <property type="entry name" value="ATG29_sf"/>
</dbReference>
<proteinExistence type="predicted"/>
<organism evidence="2 3">
    <name type="scientific">Tuber aestivum</name>
    <name type="common">summer truffle</name>
    <dbReference type="NCBI Taxonomy" id="59557"/>
    <lineage>
        <taxon>Eukaryota</taxon>
        <taxon>Fungi</taxon>
        <taxon>Dikarya</taxon>
        <taxon>Ascomycota</taxon>
        <taxon>Pezizomycotina</taxon>
        <taxon>Pezizomycetes</taxon>
        <taxon>Pezizales</taxon>
        <taxon>Tuberaceae</taxon>
        <taxon>Tuber</taxon>
    </lineage>
</organism>
<feature type="compositionally biased region" description="Polar residues" evidence="1">
    <location>
        <begin position="172"/>
        <end position="181"/>
    </location>
</feature>
<dbReference type="EMBL" id="LN890978">
    <property type="protein sequence ID" value="CUS13080.1"/>
    <property type="molecule type" value="Genomic_DNA"/>
</dbReference>
<dbReference type="PANTHER" id="PTHR40012:SF1">
    <property type="entry name" value="AUTOPHAGY-RELATED PROTEIN 29"/>
    <property type="match status" value="1"/>
</dbReference>
<feature type="region of interest" description="Disordered" evidence="1">
    <location>
        <begin position="353"/>
        <end position="391"/>
    </location>
</feature>
<dbReference type="GO" id="GO:0000407">
    <property type="term" value="C:phagophore assembly site"/>
    <property type="evidence" value="ECO:0007669"/>
    <property type="project" value="TreeGrafter"/>
</dbReference>
<evidence type="ECO:0000256" key="1">
    <source>
        <dbReference type="SAM" id="MobiDB-lite"/>
    </source>
</evidence>
<protein>
    <recommendedName>
        <fullName evidence="4">Autophagy-related protein 29</fullName>
    </recommendedName>
</protein>
<dbReference type="Proteomes" id="UP001412239">
    <property type="component" value="Unassembled WGS sequence"/>
</dbReference>
<dbReference type="PANTHER" id="PTHR40012">
    <property type="entry name" value="AUTOPHAGY-RELATED PROTEIN 29"/>
    <property type="match status" value="1"/>
</dbReference>
<reference evidence="2" key="1">
    <citation type="submission" date="2015-10" db="EMBL/GenBank/DDBJ databases">
        <authorList>
            <person name="Regsiter A."/>
            <person name="william w."/>
        </authorList>
    </citation>
    <scope>NUCLEOTIDE SEQUENCE</scope>
    <source>
        <strain evidence="2">Montdore</strain>
    </source>
</reference>
<feature type="compositionally biased region" description="Low complexity" evidence="1">
    <location>
        <begin position="370"/>
        <end position="389"/>
    </location>
</feature>
<sequence>MPNVLGLGSRQSSARGAAGGGGPGEIPGAGSGPSRTGTPLSQRTNSLRGEREGSRRGQTPPMPQQPEEKYIVYLRFPFARNGFVDPPQVGTLLCASHLQVSRAFLLQQAAWLYERELSQIQAQMRRAGGAILNTNLSFPTPPSPRPQSPAVMGGVPMARTGTAGTADLRVHSSLSVRSNPITTPTPRTTPLPPTPTTTTRPVAQPMSRTGSARTATQVTAAHRLSSHVPAEPARAPSLARRPSSSEVSEEEIESPTTGSSDEDDDDDDTDQPLRRLQGFLQKNRGMSSDEDEGDDEPAFLPFAPTEKPSGAGEANMTETVVLPRRRLAGAMSGKGKEVNRSVTSPALEAALKKKVPAAMGSPRKFSVTDSAGPSSPSMGSSFSDLSDTSVTQSAMEDAYLSTMQAGGMGSRMSSLSQAVRTEIPPYVNTPDAVPARNLRIIGRRTKLEKENWNVTSLHGGRRG</sequence>
<feature type="region of interest" description="Disordered" evidence="1">
    <location>
        <begin position="170"/>
        <end position="320"/>
    </location>
</feature>
<keyword evidence="3" id="KW-1185">Reference proteome</keyword>
<feature type="region of interest" description="Disordered" evidence="1">
    <location>
        <begin position="1"/>
        <end position="66"/>
    </location>
</feature>
<feature type="compositionally biased region" description="Polar residues" evidence="1">
    <location>
        <begin position="206"/>
        <end position="219"/>
    </location>
</feature>
<feature type="compositionally biased region" description="Acidic residues" evidence="1">
    <location>
        <begin position="288"/>
        <end position="297"/>
    </location>
</feature>
<feature type="compositionally biased region" description="Low complexity" evidence="1">
    <location>
        <begin position="1"/>
        <end position="16"/>
    </location>
</feature>
<evidence type="ECO:0000313" key="3">
    <source>
        <dbReference type="Proteomes" id="UP001412239"/>
    </source>
</evidence>
<evidence type="ECO:0000313" key="2">
    <source>
        <dbReference type="EMBL" id="CUS13080.1"/>
    </source>
</evidence>
<feature type="compositionally biased region" description="Low complexity" evidence="1">
    <location>
        <begin position="229"/>
        <end position="246"/>
    </location>
</feature>
<dbReference type="AlphaFoldDB" id="A0A292Q2Y9"/>
<feature type="compositionally biased region" description="Acidic residues" evidence="1">
    <location>
        <begin position="260"/>
        <end position="270"/>
    </location>
</feature>
<evidence type="ECO:0008006" key="4">
    <source>
        <dbReference type="Google" id="ProtNLM"/>
    </source>
</evidence>
<feature type="compositionally biased region" description="Polar residues" evidence="1">
    <location>
        <begin position="35"/>
        <end position="47"/>
    </location>
</feature>
<name>A0A292Q2Y9_9PEZI</name>
<feature type="compositionally biased region" description="Gly residues" evidence="1">
    <location>
        <begin position="17"/>
        <end position="31"/>
    </location>
</feature>
<gene>
    <name evidence="2" type="ORF">GSTUAT00002760001</name>
</gene>